<comment type="caution">
    <text evidence="3">The sequence shown here is derived from an EMBL/GenBank/DDBJ whole genome shotgun (WGS) entry which is preliminary data.</text>
</comment>
<dbReference type="InterPro" id="IPR035983">
    <property type="entry name" value="Hect_E3_ubiquitin_ligase"/>
</dbReference>
<gene>
    <name evidence="3" type="ORF">ACJMK2_022377</name>
</gene>
<dbReference type="InterPro" id="IPR000569">
    <property type="entry name" value="HECT_dom"/>
</dbReference>
<feature type="domain" description="HECT" evidence="2">
    <location>
        <begin position="482"/>
        <end position="630"/>
    </location>
</feature>
<dbReference type="EMBL" id="JBJQND010000018">
    <property type="protein sequence ID" value="KAL3836984.1"/>
    <property type="molecule type" value="Genomic_DNA"/>
</dbReference>
<dbReference type="Pfam" id="PF00632">
    <property type="entry name" value="HECT"/>
    <property type="match status" value="1"/>
</dbReference>
<name>A0ABD3TIW7_SINWO</name>
<accession>A0ABD3TIW7</accession>
<reference evidence="3 4" key="1">
    <citation type="submission" date="2024-11" db="EMBL/GenBank/DDBJ databases">
        <title>Chromosome-level genome assembly of the freshwater bivalve Anodonta woodiana.</title>
        <authorList>
            <person name="Chen X."/>
        </authorList>
    </citation>
    <scope>NUCLEOTIDE SEQUENCE [LARGE SCALE GENOMIC DNA]</scope>
    <source>
        <strain evidence="3">MN2024</strain>
        <tissue evidence="3">Gills</tissue>
    </source>
</reference>
<evidence type="ECO:0000313" key="4">
    <source>
        <dbReference type="Proteomes" id="UP001634394"/>
    </source>
</evidence>
<evidence type="ECO:0000259" key="2">
    <source>
        <dbReference type="Pfam" id="PF00632"/>
    </source>
</evidence>
<protein>
    <recommendedName>
        <fullName evidence="2">HECT domain-containing protein</fullName>
    </recommendedName>
</protein>
<evidence type="ECO:0000256" key="1">
    <source>
        <dbReference type="ARBA" id="ARBA00022786"/>
    </source>
</evidence>
<dbReference type="AlphaFoldDB" id="A0ABD3TIW7"/>
<keyword evidence="1" id="KW-0833">Ubl conjugation pathway</keyword>
<dbReference type="SUPFAM" id="SSF56204">
    <property type="entry name" value="Hect, E3 ligase catalytic domain"/>
    <property type="match status" value="1"/>
</dbReference>
<keyword evidence="4" id="KW-1185">Reference proteome</keyword>
<organism evidence="3 4">
    <name type="scientific">Sinanodonta woodiana</name>
    <name type="common">Chinese pond mussel</name>
    <name type="synonym">Anodonta woodiana</name>
    <dbReference type="NCBI Taxonomy" id="1069815"/>
    <lineage>
        <taxon>Eukaryota</taxon>
        <taxon>Metazoa</taxon>
        <taxon>Spiralia</taxon>
        <taxon>Lophotrochozoa</taxon>
        <taxon>Mollusca</taxon>
        <taxon>Bivalvia</taxon>
        <taxon>Autobranchia</taxon>
        <taxon>Heteroconchia</taxon>
        <taxon>Palaeoheterodonta</taxon>
        <taxon>Unionida</taxon>
        <taxon>Unionoidea</taxon>
        <taxon>Unionidae</taxon>
        <taxon>Unioninae</taxon>
        <taxon>Sinanodonta</taxon>
    </lineage>
</organism>
<dbReference type="Proteomes" id="UP001634394">
    <property type="component" value="Unassembled WGS sequence"/>
</dbReference>
<proteinExistence type="predicted"/>
<sequence>MEISITISLQYSPKWQAESYMIFSKGRGVDTTKLEEEKVDESVIALMTDEDLKEYVPKYGDRIAVLAFARRIVSSESMRGGSSSEDRKCNLLMRLKDRLSSKKRNIAVGEDSNQSHGRYLSLIGNINAKKVQRRLEVGWLDFDPITESYKQVETASDGGTRQLILDLHITMAELLETAKILFFPNGESMRGKLDEFTFDISDFSKCSISHKKTLEEVYNETKMKLLRVYMGTTRRCASVGNTETKDNESSDISTNKEASEVQRDIHLGQLLELGRKSNMDEVSNNSSFDNALQLSPEKIPLSHDMPTYCHSQDDSSEVMFSYLIPTSEISDLNETIGTCVKVIQLHRGHVFKEFIDFFLENSSLDLRGTNIEVEMILPNGQKEAGGDKFWHTFYETCTVGNHIKVPAISHIMTDKHWKACARIIILGYKQERYFPIQLALPFLSSAMDGPGNSHTDSESYFESVNFDDILEACESHDVHHRPTKDNISTILKQVAHKELVQAPAFVAECWHDIFCLDLQPLLPEDLSELLLCLAPTTNKVLQILDVPDDLSNAERETVQYLKKYIKGLSEDMLRNFLRFVTGADLLTVQKISVRLVRIDSEFIRKPIAHTCGCVLELSSNYESFVKFRREFNGILESKIWIMDII</sequence>
<evidence type="ECO:0000313" key="3">
    <source>
        <dbReference type="EMBL" id="KAL3836984.1"/>
    </source>
</evidence>
<dbReference type="Gene3D" id="3.30.2410.10">
    <property type="entry name" value="Hect, E3 ligase catalytic domain"/>
    <property type="match status" value="1"/>
</dbReference>